<dbReference type="NCBIfam" id="TIGR01396">
    <property type="entry name" value="FlgB"/>
    <property type="match status" value="1"/>
</dbReference>
<keyword evidence="5" id="KW-0969">Cilium</keyword>
<accession>A0A5B8R5I1</accession>
<evidence type="ECO:0000256" key="3">
    <source>
        <dbReference type="ARBA" id="ARBA00023143"/>
    </source>
</evidence>
<dbReference type="Pfam" id="PF00460">
    <property type="entry name" value="Flg_bb_rod"/>
    <property type="match status" value="1"/>
</dbReference>
<dbReference type="InterPro" id="IPR006300">
    <property type="entry name" value="FlgB"/>
</dbReference>
<reference evidence="5" key="1">
    <citation type="submission" date="2019-06" db="EMBL/GenBank/DDBJ databases">
        <authorList>
            <person name="Murdoch R.W."/>
            <person name="Fathepure B."/>
        </authorList>
    </citation>
    <scope>NUCLEOTIDE SEQUENCE</scope>
</reference>
<sequence length="130" mass="13404">MSITMDRVFGVAADALQVQSERTQLISGNIANADTPGYKARDIDFRKALDGAGGGALALARTSPAHLGSGAAGTSASVQYRVPANPSLDGNTVEVHREQAKFAEATTQYQAALSMLGDDIKGIIGAIKGE</sequence>
<keyword evidence="3" id="KW-0975">Bacterial flagellum</keyword>
<feature type="domain" description="Flagellar basal body rod protein N-terminal" evidence="4">
    <location>
        <begin position="11"/>
        <end position="39"/>
    </location>
</feature>
<evidence type="ECO:0000256" key="1">
    <source>
        <dbReference type="ARBA" id="ARBA00004117"/>
    </source>
</evidence>
<dbReference type="PANTHER" id="PTHR30435">
    <property type="entry name" value="FLAGELLAR PROTEIN"/>
    <property type="match status" value="1"/>
</dbReference>
<comment type="subcellular location">
    <subcellularLocation>
        <location evidence="1">Bacterial flagellum basal body</location>
    </subcellularLocation>
</comment>
<dbReference type="InterPro" id="IPR001444">
    <property type="entry name" value="Flag_bb_rod_N"/>
</dbReference>
<dbReference type="PANTHER" id="PTHR30435:SF12">
    <property type="entry name" value="FLAGELLAR BASAL BODY ROD PROTEIN FLGB"/>
    <property type="match status" value="1"/>
</dbReference>
<dbReference type="EMBL" id="MN079076">
    <property type="protein sequence ID" value="QEA03701.1"/>
    <property type="molecule type" value="Genomic_DNA"/>
</dbReference>
<comment type="similarity">
    <text evidence="2">Belongs to the flagella basal body rod proteins family.</text>
</comment>
<gene>
    <name evidence="5" type="primary">flgB</name>
    <name evidence="5" type="ORF">KBTEX_00001</name>
</gene>
<name>A0A5B8R5I1_9ZZZZ</name>
<keyword evidence="5" id="KW-0966">Cell projection</keyword>
<evidence type="ECO:0000259" key="4">
    <source>
        <dbReference type="Pfam" id="PF00460"/>
    </source>
</evidence>
<dbReference type="AlphaFoldDB" id="A0A5B8R5I1"/>
<protein>
    <submittedName>
        <fullName evidence="5">Flagellar basal body rod protein FlgB</fullName>
    </submittedName>
</protein>
<evidence type="ECO:0000256" key="2">
    <source>
        <dbReference type="ARBA" id="ARBA00009677"/>
    </source>
</evidence>
<proteinExistence type="inferred from homology"/>
<dbReference type="PIRSF" id="PIRSF002889">
    <property type="entry name" value="Rod_FlgB"/>
    <property type="match status" value="1"/>
</dbReference>
<evidence type="ECO:0000313" key="5">
    <source>
        <dbReference type="EMBL" id="QEA03701.1"/>
    </source>
</evidence>
<keyword evidence="5" id="KW-0282">Flagellum</keyword>
<organism evidence="5">
    <name type="scientific">uncultured organism</name>
    <dbReference type="NCBI Taxonomy" id="155900"/>
    <lineage>
        <taxon>unclassified sequences</taxon>
        <taxon>environmental samples</taxon>
    </lineage>
</organism>